<dbReference type="EMBL" id="BPLQ01003759">
    <property type="protein sequence ID" value="GIY02871.1"/>
    <property type="molecule type" value="Genomic_DNA"/>
</dbReference>
<feature type="signal peptide" evidence="1">
    <location>
        <begin position="1"/>
        <end position="19"/>
    </location>
</feature>
<keyword evidence="1" id="KW-0732">Signal</keyword>
<dbReference type="InterPro" id="IPR043070">
    <property type="entry name" value="Spidroin_repeat"/>
</dbReference>
<organism evidence="2 3">
    <name type="scientific">Caerostris darwini</name>
    <dbReference type="NCBI Taxonomy" id="1538125"/>
    <lineage>
        <taxon>Eukaryota</taxon>
        <taxon>Metazoa</taxon>
        <taxon>Ecdysozoa</taxon>
        <taxon>Arthropoda</taxon>
        <taxon>Chelicerata</taxon>
        <taxon>Arachnida</taxon>
        <taxon>Araneae</taxon>
        <taxon>Araneomorphae</taxon>
        <taxon>Entelegynae</taxon>
        <taxon>Araneoidea</taxon>
        <taxon>Araneidae</taxon>
        <taxon>Caerostris</taxon>
    </lineage>
</organism>
<sequence>MYLIYIVLVVLTVLKEGYLQQVADSPDISISEFLSRANAEFLPKCSCIGTFTSNFINAAYSSEMLRNTFDFSDISPATLRNSLYDQSSVVLKDYGFTNPFFYSNYAVQPITDYLESLPTPMMLQIYANSMGKFLDYLGILREDNAVQLALEYANKIEETAKNKLVKDNLETKMQSLIQGLRNFAESLGALSQESLVSAAYIFANEVKQTGNMFRSGGNLYV</sequence>
<proteinExistence type="predicted"/>
<feature type="chain" id="PRO_5043921209" evidence="1">
    <location>
        <begin position="20"/>
        <end position="221"/>
    </location>
</feature>
<evidence type="ECO:0000256" key="1">
    <source>
        <dbReference type="SAM" id="SignalP"/>
    </source>
</evidence>
<accession>A0AAV4Q2W9</accession>
<dbReference type="Proteomes" id="UP001054837">
    <property type="component" value="Unassembled WGS sequence"/>
</dbReference>
<dbReference type="Gene3D" id="1.10.274.60">
    <property type="entry name" value="Spidroin, repetitive domain"/>
    <property type="match status" value="1"/>
</dbReference>
<keyword evidence="3" id="KW-1185">Reference proteome</keyword>
<gene>
    <name evidence="2" type="ORF">CDAR_417991</name>
</gene>
<comment type="caution">
    <text evidence="2">The sequence shown here is derived from an EMBL/GenBank/DDBJ whole genome shotgun (WGS) entry which is preliminary data.</text>
</comment>
<protein>
    <submittedName>
        <fullName evidence="2">Uncharacterized protein</fullName>
    </submittedName>
</protein>
<name>A0AAV4Q2W9_9ARAC</name>
<reference evidence="2 3" key="1">
    <citation type="submission" date="2021-06" db="EMBL/GenBank/DDBJ databases">
        <title>Caerostris darwini draft genome.</title>
        <authorList>
            <person name="Kono N."/>
            <person name="Arakawa K."/>
        </authorList>
    </citation>
    <scope>NUCLEOTIDE SEQUENCE [LARGE SCALE GENOMIC DNA]</scope>
</reference>
<evidence type="ECO:0000313" key="2">
    <source>
        <dbReference type="EMBL" id="GIY02871.1"/>
    </source>
</evidence>
<evidence type="ECO:0000313" key="3">
    <source>
        <dbReference type="Proteomes" id="UP001054837"/>
    </source>
</evidence>
<dbReference type="AlphaFoldDB" id="A0AAV4Q2W9"/>